<evidence type="ECO:0000313" key="2">
    <source>
        <dbReference type="EMBL" id="KAF4642119.1"/>
    </source>
</evidence>
<evidence type="ECO:0000313" key="3">
    <source>
        <dbReference type="Proteomes" id="UP000557509"/>
    </source>
</evidence>
<dbReference type="EMBL" id="JAAUHK010000194">
    <property type="protein sequence ID" value="KAF4642119.1"/>
    <property type="molecule type" value="Genomic_DNA"/>
</dbReference>
<dbReference type="Proteomes" id="UP000557509">
    <property type="component" value="Unassembled WGS sequence"/>
</dbReference>
<keyword evidence="3" id="KW-1185">Reference proteome</keyword>
<protein>
    <submittedName>
        <fullName evidence="2">Phosphogluconate dehydrogenase (Decarboxylating), NAD binding domain-containing protein</fullName>
    </submittedName>
</protein>
<accession>A0A7J6K5R9</accession>
<evidence type="ECO:0000256" key="1">
    <source>
        <dbReference type="SAM" id="MobiDB-lite"/>
    </source>
</evidence>
<gene>
    <name evidence="2" type="ORF">TGRH88_079320</name>
</gene>
<name>A0A7J6K5R9_TOXGO</name>
<feature type="compositionally biased region" description="Polar residues" evidence="1">
    <location>
        <begin position="58"/>
        <end position="70"/>
    </location>
</feature>
<comment type="caution">
    <text evidence="2">The sequence shown here is derived from an EMBL/GenBank/DDBJ whole genome shotgun (WGS) entry which is preliminary data.</text>
</comment>
<proteinExistence type="predicted"/>
<dbReference type="AlphaFoldDB" id="A0A7J6K5R9"/>
<organism evidence="2 3">
    <name type="scientific">Toxoplasma gondii</name>
    <dbReference type="NCBI Taxonomy" id="5811"/>
    <lineage>
        <taxon>Eukaryota</taxon>
        <taxon>Sar</taxon>
        <taxon>Alveolata</taxon>
        <taxon>Apicomplexa</taxon>
        <taxon>Conoidasida</taxon>
        <taxon>Coccidia</taxon>
        <taxon>Eucoccidiorida</taxon>
        <taxon>Eimeriorina</taxon>
        <taxon>Sarcocystidae</taxon>
        <taxon>Toxoplasma</taxon>
    </lineage>
</organism>
<feature type="region of interest" description="Disordered" evidence="1">
    <location>
        <begin position="58"/>
        <end position="111"/>
    </location>
</feature>
<sequence>MGLPMATHLAGRGIRLCVYDPGKSDASYHLQKQFGAVPACSVADLGSKLRGSFLSHGNVETETCEGSTRQEVLRRSKERQGRRRIPSTCAAPSSSTAAPSGLSTRSRSPKG</sequence>
<dbReference type="VEuPathDB" id="ToxoDB:TGME49_272410"/>
<reference evidence="2 3" key="1">
    <citation type="submission" date="2020-03" db="EMBL/GenBank/DDBJ databases">
        <title>Genome sequence of Toxoplasma gondii RH-88 strain.</title>
        <authorList>
            <person name="Lorenzi H.A."/>
            <person name="Venepally P."/>
            <person name="Rozenberg A."/>
            <person name="Sibley D."/>
        </authorList>
    </citation>
    <scope>NUCLEOTIDE SEQUENCE [LARGE SCALE GENOMIC DNA]</scope>
    <source>
        <strain evidence="2 3">RH-88</strain>
    </source>
</reference>
<feature type="compositionally biased region" description="Low complexity" evidence="1">
    <location>
        <begin position="86"/>
        <end position="104"/>
    </location>
</feature>